<dbReference type="PROSITE" id="PS50805">
    <property type="entry name" value="KRAB"/>
    <property type="match status" value="1"/>
</dbReference>
<feature type="compositionally biased region" description="Basic and acidic residues" evidence="6">
    <location>
        <begin position="1675"/>
        <end position="1687"/>
    </location>
</feature>
<evidence type="ECO:0000256" key="4">
    <source>
        <dbReference type="ARBA" id="ARBA00023125"/>
    </source>
</evidence>
<feature type="region of interest" description="Disordered" evidence="6">
    <location>
        <begin position="1169"/>
        <end position="1197"/>
    </location>
</feature>
<evidence type="ECO:0000256" key="1">
    <source>
        <dbReference type="ARBA" id="ARBA00022723"/>
    </source>
</evidence>
<evidence type="ECO:0000313" key="9">
    <source>
        <dbReference type="EMBL" id="KAG8443410.1"/>
    </source>
</evidence>
<feature type="compositionally biased region" description="Polar residues" evidence="6">
    <location>
        <begin position="1492"/>
        <end position="1506"/>
    </location>
</feature>
<feature type="compositionally biased region" description="Polar residues" evidence="6">
    <location>
        <begin position="1472"/>
        <end position="1481"/>
    </location>
</feature>
<dbReference type="OrthoDB" id="9909837at2759"/>
<feature type="compositionally biased region" description="Basic and acidic residues" evidence="6">
    <location>
        <begin position="1729"/>
        <end position="1741"/>
    </location>
</feature>
<keyword evidence="4 5" id="KW-0238">DNA-binding</keyword>
<keyword evidence="2 5" id="KW-0863">Zinc-finger</keyword>
<feature type="region of interest" description="Disordered" evidence="6">
    <location>
        <begin position="1463"/>
        <end position="1789"/>
    </location>
</feature>
<evidence type="ECO:0000256" key="3">
    <source>
        <dbReference type="ARBA" id="ARBA00022833"/>
    </source>
</evidence>
<feature type="compositionally biased region" description="Basic and acidic residues" evidence="6">
    <location>
        <begin position="1699"/>
        <end position="1715"/>
    </location>
</feature>
<feature type="region of interest" description="Disordered" evidence="6">
    <location>
        <begin position="2037"/>
        <end position="2089"/>
    </location>
</feature>
<feature type="compositionally biased region" description="Polar residues" evidence="6">
    <location>
        <begin position="764"/>
        <end position="777"/>
    </location>
</feature>
<dbReference type="SMART" id="SM00349">
    <property type="entry name" value="KRAB"/>
    <property type="match status" value="1"/>
</dbReference>
<dbReference type="PANTHER" id="PTHR23232">
    <property type="entry name" value="KRAB DOMAIN C2H2 ZINC FINGER"/>
    <property type="match status" value="1"/>
</dbReference>
<dbReference type="GO" id="GO:0003677">
    <property type="term" value="F:DNA binding"/>
    <property type="evidence" value="ECO:0007669"/>
    <property type="project" value="UniProtKB-UniRule"/>
</dbReference>
<feature type="region of interest" description="Disordered" evidence="6">
    <location>
        <begin position="939"/>
        <end position="991"/>
    </location>
</feature>
<feature type="region of interest" description="Disordered" evidence="6">
    <location>
        <begin position="1935"/>
        <end position="1981"/>
    </location>
</feature>
<evidence type="ECO:0000256" key="6">
    <source>
        <dbReference type="SAM" id="MobiDB-lite"/>
    </source>
</evidence>
<dbReference type="GO" id="GO:0008270">
    <property type="term" value="F:zinc ion binding"/>
    <property type="evidence" value="ECO:0007669"/>
    <property type="project" value="UniProtKB-KW"/>
</dbReference>
<dbReference type="PANTHER" id="PTHR23232:SF157">
    <property type="entry name" value="ZINC FINGER PROTEIN 525"/>
    <property type="match status" value="1"/>
</dbReference>
<feature type="region of interest" description="Disordered" evidence="6">
    <location>
        <begin position="226"/>
        <end position="279"/>
    </location>
</feature>
<feature type="region of interest" description="Disordered" evidence="6">
    <location>
        <begin position="1108"/>
        <end position="1134"/>
    </location>
</feature>
<dbReference type="Proteomes" id="UP000812440">
    <property type="component" value="Chromosome 6"/>
</dbReference>
<feature type="domain" description="THAP-type" evidence="8">
    <location>
        <begin position="1"/>
        <end position="94"/>
    </location>
</feature>
<evidence type="ECO:0000256" key="2">
    <source>
        <dbReference type="ARBA" id="ARBA00022771"/>
    </source>
</evidence>
<dbReference type="SMART" id="SM00980">
    <property type="entry name" value="THAP"/>
    <property type="match status" value="1"/>
</dbReference>
<dbReference type="InterPro" id="IPR036051">
    <property type="entry name" value="KRAB_dom_sf"/>
</dbReference>
<comment type="caution">
    <text evidence="9">The sequence shown here is derived from an EMBL/GenBank/DDBJ whole genome shotgun (WGS) entry which is preliminary data.</text>
</comment>
<feature type="compositionally biased region" description="Polar residues" evidence="6">
    <location>
        <begin position="1630"/>
        <end position="1640"/>
    </location>
</feature>
<evidence type="ECO:0000259" key="7">
    <source>
        <dbReference type="PROSITE" id="PS50805"/>
    </source>
</evidence>
<dbReference type="EMBL" id="JAACNH010000005">
    <property type="protein sequence ID" value="KAG8443410.1"/>
    <property type="molecule type" value="Genomic_DNA"/>
</dbReference>
<sequence length="2236" mass="247624">MMPYCLVNGCRNSNESTDPLVTFYAFPAEVEAAEHWANLCGITGPNLTNLVRDVAQGNSGKYHLCSLHFERGSFNEMLQEEQDRLQWGTEPTLLLNSSQHYQEQERQTIDHPDLQSSKACTPTCSSHLCSCAPPALQETIPSSPQLSKDEEGAKGPCLCQCTTHTTVHSTEPGANQIVLNFVQHSNKLIVDNVPTECVSQCKASCHSPQHVANQIIVIFLGHSSDLAKQTPSSDSQEPPCTVHSSNKPHLESIQPNTARKSNPKPHQLPSQTVDSSTQTELTHRHLEIINSQPYSPGVRTSSDLLGFPQLVSCSTQTETVGEQISFRKPRGDSCHPQNHSESHKHSHCDPCAPCCLTPLQQYICNLLQHKPTPQHQGHDTVSTSTSQCTCFQSQPPVKQIVLNFLGSGNRSNYQDVHSFGPGFSFQNASSRLQQTHMQTDADISAANSQPSCSKEQFVNVQQEELTPARTNKASQTVCSMHQQTDAQHDVFRSTKFDVAQAVCCLCQNMKNHQKDSGPPNTRDSLTNICSRHGNTDNQQPVKFSSSSDTVASTHRNIDTVQEDFGPANINLSSQGLCLGHIKKDRLQANTTPCVSSHSICSNPQHTLKGNISPVNVSVESRSLISQGQEMDNHRSSIPCTLLQPLSSKLQVMNTQRESSRTLYQSVCSGHSLEEKVTNTSPSDLSDLSCSVQKDLDKNVCVGHQDHDHMEITGSHFTSNASISLCTRCYQYTDQKISPTSDSELSQHVCVGDQHEDRQGDLPSTLPSDQQVPSSSFPINSSQLEYVQHQDTGLQQNNGDGSYLVQGLDYPEKARSPDISKCLYDLSQHEREETLQTSECFGVRIVDAQIKSRTCNNFPPTRNGHDNRTKLCCIHNTCDHSQTAGLWLDKGTNDVGPFSQPVISTQLNDQAPSDTVSPGCTGYLSQPVVAKQENLVAPPDSIGLQDIKSGQQNGNKLQDKIVPCNSGNSLDSGKSLESSECYSPSDQPQPLTLSVQRTEPTTFICMNCPNDLMVSEKLRLQGTEGCAKSNSSHKNGSQLTDTRHQNACSPVGAAYQDIKTSVGIIRPSSPDGLFHSLDSRHQGTEGECVDIQDKGKFQCFPNPFHQTECPRDQQVDTKDNPSLTAPCKLPHSESCSHQPADISHGVLCSNSSTELAKLTNFRYERVDTKHDCSPLSDPALSQRPRNIKEDEQLPGPSVQYSLSDSLGRTDAKQHVPGNHNKANSMCVKEDFQQDVSVSFSTSEFLLPECSKCNYTDAEGIGRQLSTPNGCFHPDCSIHSDTDTKKNHPQSGTPSGFFQTECSIYSDTDTQEDHTSLNSSRKSFQPEHSKYCDSNIQKDHPYCGTPSNFSKDESFTYHDTYRQKENPLSTTPSEPFHPECSKYQETGIKGDHPYTMSSKSFQLQCPIDSHFDLQENHTFHSDPSGSPQTECSMYNDTDIQKDLARSSTSSTTLQPECYTYHQTDSLVDHPYSSPPSNSFQAECSTCHDTDTQKEQPQSTTPSNSFQPDTQKDHPCSSTPSNSFQMENSTHRDTDTQEDHTCSSTPSNSFQMENSTQPDTDTQGSHCSSTPSNSSRGKFHTSTPSNSFQRKIPHTRDTETQKDHTCSSTPSNSFQTENSTHRDTDTQKDHTCSSKPSNSFQMETTHHDTETQKDHTCSSTPDHTCSSTPSNSFQTENSTHRDTDTQEDHTCSSTPSKLIPVGKEKFQHRDTDTQEDHTCSSAPSNSFQMENSTHHDTDTQEDHTCSSTPSNSFQMENSTHRDTDTQKDHTCSSTPSNSFQMENSTHRDTDTQKDHTCSMMFEDVAVYFSKEEWEMLDSKQKELYRDVMMENYRALLSVGYTMEKPTLVSRIEENQQDLWEDDPFIRKSSKAYQGEHGHHFLKRNINSINFLNVQHAANPVQDTAQRTQSSNHLCALMRLVNEIPGFLLGSSLFDGSPSPIGSLEEQENKGLNPQVKSEESSPVCTPTPGKMQSGKENKETTNSKATGQNEIKIIMKEGKGLTAPSGVPVWGSAHGMVELRIKQEEPEFFCHVRPCQREAHTQKHRPFHLSKNPPQVLGSNNSPTTENATRRGPRTGEVPEHSGIEENLPDRSVCPKNNLGLLTPPASALLHHDNDHKKLGSSPRKSPANIIPLGNSHLHGLVNCLKEISVCRPRFYNNSITTTRWGTEMNRICPDTSIRGIVPMGNQMADVPYNPFTITTANMSSHQISKVYSMHPGREASLELFYHLYSCPKTASTIL</sequence>
<dbReference type="PROSITE" id="PS50950">
    <property type="entry name" value="ZF_THAP"/>
    <property type="match status" value="1"/>
</dbReference>
<organism evidence="9 10">
    <name type="scientific">Hymenochirus boettgeri</name>
    <name type="common">Congo dwarf clawed frog</name>
    <dbReference type="NCBI Taxonomy" id="247094"/>
    <lineage>
        <taxon>Eukaryota</taxon>
        <taxon>Metazoa</taxon>
        <taxon>Chordata</taxon>
        <taxon>Craniata</taxon>
        <taxon>Vertebrata</taxon>
        <taxon>Euteleostomi</taxon>
        <taxon>Amphibia</taxon>
        <taxon>Batrachia</taxon>
        <taxon>Anura</taxon>
        <taxon>Pipoidea</taxon>
        <taxon>Pipidae</taxon>
        <taxon>Pipinae</taxon>
        <taxon>Hymenochirus</taxon>
    </lineage>
</organism>
<dbReference type="InterPro" id="IPR050169">
    <property type="entry name" value="Krueppel_C2H2_ZnF"/>
</dbReference>
<keyword evidence="10" id="KW-1185">Reference proteome</keyword>
<feature type="compositionally biased region" description="Polar residues" evidence="6">
    <location>
        <begin position="1603"/>
        <end position="1615"/>
    </location>
</feature>
<evidence type="ECO:0000256" key="5">
    <source>
        <dbReference type="PROSITE-ProRule" id="PRU00309"/>
    </source>
</evidence>
<feature type="compositionally biased region" description="Basic and acidic residues" evidence="6">
    <location>
        <begin position="1526"/>
        <end position="1538"/>
    </location>
</feature>
<feature type="domain" description="KRAB" evidence="7">
    <location>
        <begin position="1796"/>
        <end position="1867"/>
    </location>
</feature>
<feature type="compositionally biased region" description="Polar residues" evidence="6">
    <location>
        <begin position="964"/>
        <end position="991"/>
    </location>
</feature>
<dbReference type="Gene3D" id="6.10.140.140">
    <property type="match status" value="1"/>
</dbReference>
<protein>
    <submittedName>
        <fullName evidence="9">Uncharacterized protein</fullName>
    </submittedName>
</protein>
<reference evidence="9" key="1">
    <citation type="thesis" date="2020" institute="ProQuest LLC" country="789 East Eisenhower Parkway, Ann Arbor, MI, USA">
        <title>Comparative Genomics and Chromosome Evolution.</title>
        <authorList>
            <person name="Mudd A.B."/>
        </authorList>
    </citation>
    <scope>NUCLEOTIDE SEQUENCE</scope>
    <source>
        <strain evidence="9">Female2</strain>
        <tissue evidence="9">Blood</tissue>
    </source>
</reference>
<feature type="compositionally biased region" description="Polar residues" evidence="6">
    <location>
        <begin position="1768"/>
        <end position="1780"/>
    </location>
</feature>
<feature type="compositionally biased region" description="Polar residues" evidence="6">
    <location>
        <begin position="1946"/>
        <end position="1961"/>
    </location>
</feature>
<name>A0A8T2JJB1_9PIPI</name>
<keyword evidence="1" id="KW-0479">Metal-binding</keyword>
<dbReference type="SUPFAM" id="SSF109640">
    <property type="entry name" value="KRAB domain (Kruppel-associated box)"/>
    <property type="match status" value="1"/>
</dbReference>
<feature type="compositionally biased region" description="Basic and acidic residues" evidence="6">
    <location>
        <begin position="1755"/>
        <end position="1767"/>
    </location>
</feature>
<feature type="region of interest" description="Disordered" evidence="6">
    <location>
        <begin position="754"/>
        <end position="777"/>
    </location>
</feature>
<dbReference type="InterPro" id="IPR006612">
    <property type="entry name" value="THAP_Znf"/>
</dbReference>
<dbReference type="InterPro" id="IPR001909">
    <property type="entry name" value="KRAB"/>
</dbReference>
<evidence type="ECO:0000259" key="8">
    <source>
        <dbReference type="PROSITE" id="PS50950"/>
    </source>
</evidence>
<dbReference type="CDD" id="cd07765">
    <property type="entry name" value="KRAB_A-box"/>
    <property type="match status" value="1"/>
</dbReference>
<dbReference type="GO" id="GO:0006355">
    <property type="term" value="P:regulation of DNA-templated transcription"/>
    <property type="evidence" value="ECO:0007669"/>
    <property type="project" value="InterPro"/>
</dbReference>
<feature type="compositionally biased region" description="Polar residues" evidence="6">
    <location>
        <begin position="1027"/>
        <end position="1043"/>
    </location>
</feature>
<dbReference type="Pfam" id="PF01352">
    <property type="entry name" value="KRAB"/>
    <property type="match status" value="1"/>
</dbReference>
<dbReference type="SUPFAM" id="SSF57716">
    <property type="entry name" value="Glucocorticoid receptor-like (DNA-binding domain)"/>
    <property type="match status" value="1"/>
</dbReference>
<feature type="region of interest" description="Disordered" evidence="6">
    <location>
        <begin position="533"/>
        <end position="553"/>
    </location>
</feature>
<feature type="compositionally biased region" description="Polar residues" evidence="6">
    <location>
        <begin position="1742"/>
        <end position="1754"/>
    </location>
</feature>
<feature type="compositionally biased region" description="Basic and acidic residues" evidence="6">
    <location>
        <begin position="1616"/>
        <end position="1629"/>
    </location>
</feature>
<feature type="compositionally biased region" description="Polar residues" evidence="6">
    <location>
        <begin position="226"/>
        <end position="260"/>
    </location>
</feature>
<feature type="compositionally biased region" description="Polar residues" evidence="6">
    <location>
        <begin position="268"/>
        <end position="279"/>
    </location>
</feature>
<feature type="compositionally biased region" description="Polar residues" evidence="6">
    <location>
        <begin position="1716"/>
        <end position="1728"/>
    </location>
</feature>
<feature type="compositionally biased region" description="Basic and acidic residues" evidence="6">
    <location>
        <begin position="1108"/>
        <end position="1118"/>
    </location>
</feature>
<accession>A0A8T2JJB1</accession>
<feature type="compositionally biased region" description="Polar residues" evidence="6">
    <location>
        <begin position="1654"/>
        <end position="1674"/>
    </location>
</feature>
<feature type="region of interest" description="Disordered" evidence="6">
    <location>
        <begin position="2102"/>
        <end position="2123"/>
    </location>
</feature>
<feature type="compositionally biased region" description="Basic and acidic residues" evidence="6">
    <location>
        <begin position="1641"/>
        <end position="1653"/>
    </location>
</feature>
<feature type="compositionally biased region" description="Basic and acidic residues" evidence="6">
    <location>
        <begin position="1591"/>
        <end position="1602"/>
    </location>
</feature>
<evidence type="ECO:0000313" key="10">
    <source>
        <dbReference type="Proteomes" id="UP000812440"/>
    </source>
</evidence>
<feature type="compositionally biased region" description="Polar residues" evidence="6">
    <location>
        <begin position="2054"/>
        <end position="2064"/>
    </location>
</feature>
<keyword evidence="3" id="KW-0862">Zinc</keyword>
<feature type="compositionally biased region" description="Polar residues" evidence="6">
    <location>
        <begin position="535"/>
        <end position="553"/>
    </location>
</feature>
<feature type="region of interest" description="Disordered" evidence="6">
    <location>
        <begin position="1024"/>
        <end position="1043"/>
    </location>
</feature>
<proteinExistence type="predicted"/>
<feature type="compositionally biased region" description="Polar residues" evidence="6">
    <location>
        <begin position="1513"/>
        <end position="1525"/>
    </location>
</feature>
<feature type="compositionally biased region" description="Polar residues" evidence="6">
    <location>
        <begin position="1539"/>
        <end position="1586"/>
    </location>
</feature>
<gene>
    <name evidence="9" type="ORF">GDO86_011996</name>
</gene>